<proteinExistence type="predicted"/>
<organism evidence="1 2">
    <name type="scientific">Avena sativa</name>
    <name type="common">Oat</name>
    <dbReference type="NCBI Taxonomy" id="4498"/>
    <lineage>
        <taxon>Eukaryota</taxon>
        <taxon>Viridiplantae</taxon>
        <taxon>Streptophyta</taxon>
        <taxon>Embryophyta</taxon>
        <taxon>Tracheophyta</taxon>
        <taxon>Spermatophyta</taxon>
        <taxon>Magnoliopsida</taxon>
        <taxon>Liliopsida</taxon>
        <taxon>Poales</taxon>
        <taxon>Poaceae</taxon>
        <taxon>BOP clade</taxon>
        <taxon>Pooideae</taxon>
        <taxon>Poodae</taxon>
        <taxon>Poeae</taxon>
        <taxon>Poeae Chloroplast Group 1 (Aveneae type)</taxon>
        <taxon>Aveninae</taxon>
        <taxon>Avena</taxon>
    </lineage>
</organism>
<dbReference type="Proteomes" id="UP001732700">
    <property type="component" value="Chromosome 4D"/>
</dbReference>
<accession>A0ACD5XAN2</accession>
<protein>
    <submittedName>
        <fullName evidence="1">Uncharacterized protein</fullName>
    </submittedName>
</protein>
<dbReference type="EnsemblPlants" id="AVESA.00010b.r2.4DG0782760.1">
    <property type="protein sequence ID" value="AVESA.00010b.r2.4DG0782760.1.CDS"/>
    <property type="gene ID" value="AVESA.00010b.r2.4DG0782760"/>
</dbReference>
<name>A0ACD5XAN2_AVESA</name>
<reference evidence="1" key="1">
    <citation type="submission" date="2021-05" db="EMBL/GenBank/DDBJ databases">
        <authorList>
            <person name="Scholz U."/>
            <person name="Mascher M."/>
            <person name="Fiebig A."/>
        </authorList>
    </citation>
    <scope>NUCLEOTIDE SEQUENCE [LARGE SCALE GENOMIC DNA]</scope>
</reference>
<reference evidence="1" key="2">
    <citation type="submission" date="2025-09" db="UniProtKB">
        <authorList>
            <consortium name="EnsemblPlants"/>
        </authorList>
    </citation>
    <scope>IDENTIFICATION</scope>
</reference>
<evidence type="ECO:0000313" key="2">
    <source>
        <dbReference type="Proteomes" id="UP001732700"/>
    </source>
</evidence>
<keyword evidence="2" id="KW-1185">Reference proteome</keyword>
<sequence length="321" mass="35141">MQQDLCFWGVVVKPGETVKCDPGEVYYHISQIALEVGKAEENVEVFVNIDDERIKLGTLSADNDHSASDLVFNKKFELLHSSMTSNICFTGYKFKIVERSNISAKGGDESDEEVPSLIPLDSNTDVYKKDNDATHGANKLTAPRPADAPSSIPKATVEEPTSPGKPKGDDKDKADVQNLSDGEDSENSEDVDYPRKKTKGEKMPLETPLKTPQGKKAKIETPTTGNKTGYVHVVTPYPAKQAPKTNDYIHVATPHPAKQTRKTSEYVHVATPHPAKRARKTPENNDKSTQSTGHICGSCNRTFSSPMGLRDHSKAKHGATE</sequence>
<evidence type="ECO:0000313" key="1">
    <source>
        <dbReference type="EnsemblPlants" id="AVESA.00010b.r2.4DG0782760.1.CDS"/>
    </source>
</evidence>